<dbReference type="Gene3D" id="2.40.70.10">
    <property type="entry name" value="Acid Proteases"/>
    <property type="match status" value="2"/>
</dbReference>
<keyword evidence="4" id="KW-0645">Protease</keyword>
<dbReference type="OrthoDB" id="771136at2759"/>
<dbReference type="PROSITE" id="PS51767">
    <property type="entry name" value="PEPTIDASE_A1"/>
    <property type="match status" value="1"/>
</dbReference>
<evidence type="ECO:0000256" key="9">
    <source>
        <dbReference type="ARBA" id="ARBA00067536"/>
    </source>
</evidence>
<dbReference type="Pfam" id="PF00026">
    <property type="entry name" value="Asp"/>
    <property type="match status" value="1"/>
</dbReference>
<evidence type="ECO:0000256" key="3">
    <source>
        <dbReference type="ARBA" id="ARBA00022622"/>
    </source>
</evidence>
<keyword evidence="16" id="KW-1185">Reference proteome</keyword>
<organism evidence="15 16">
    <name type="scientific">Elaphomyces granulatus</name>
    <dbReference type="NCBI Taxonomy" id="519963"/>
    <lineage>
        <taxon>Eukaryota</taxon>
        <taxon>Fungi</taxon>
        <taxon>Dikarya</taxon>
        <taxon>Ascomycota</taxon>
        <taxon>Pezizomycotina</taxon>
        <taxon>Eurotiomycetes</taxon>
        <taxon>Eurotiomycetidae</taxon>
        <taxon>Eurotiales</taxon>
        <taxon>Elaphomycetaceae</taxon>
        <taxon>Elaphomyces</taxon>
    </lineage>
</organism>
<gene>
    <name evidence="15" type="ORF">Egran_04354</name>
</gene>
<evidence type="ECO:0000256" key="5">
    <source>
        <dbReference type="ARBA" id="ARBA00022729"/>
    </source>
</evidence>
<dbReference type="InterPro" id="IPR033876">
    <property type="entry name" value="SAP-like"/>
</dbReference>
<comment type="subcellular location">
    <subcellularLocation>
        <location evidence="1">Cell membrane</location>
        <topology evidence="1">Lipid-anchor</topology>
        <topology evidence="1">GPI-anchor</topology>
    </subcellularLocation>
</comment>
<feature type="chain" id="PRO_5012398590" description="Probable aspartic-type endopeptidase OPSB" evidence="13">
    <location>
        <begin position="19"/>
        <end position="476"/>
    </location>
</feature>
<feature type="domain" description="Peptidase A1" evidence="14">
    <location>
        <begin position="67"/>
        <end position="389"/>
    </location>
</feature>
<evidence type="ECO:0000256" key="7">
    <source>
        <dbReference type="ARBA" id="ARBA00022801"/>
    </source>
</evidence>
<dbReference type="SUPFAM" id="SSF50630">
    <property type="entry name" value="Acid proteases"/>
    <property type="match status" value="1"/>
</dbReference>
<feature type="disulfide bond" evidence="12">
    <location>
        <begin position="316"/>
        <end position="353"/>
    </location>
</feature>
<evidence type="ECO:0000256" key="12">
    <source>
        <dbReference type="PIRSR" id="PIRSR601461-2"/>
    </source>
</evidence>
<dbReference type="GO" id="GO:0004190">
    <property type="term" value="F:aspartic-type endopeptidase activity"/>
    <property type="evidence" value="ECO:0007669"/>
    <property type="project" value="UniProtKB-KW"/>
</dbReference>
<evidence type="ECO:0000256" key="8">
    <source>
        <dbReference type="ARBA" id="ARBA00023288"/>
    </source>
</evidence>
<evidence type="ECO:0000256" key="6">
    <source>
        <dbReference type="ARBA" id="ARBA00022750"/>
    </source>
</evidence>
<dbReference type="FunFam" id="2.40.70.10:FF:000011">
    <property type="entry name" value="Aspartic protease"/>
    <property type="match status" value="1"/>
</dbReference>
<sequence>MRASLLLLASLLLRSVDALSLSARDVPAVMTLDVRRRHILDPVSRDRWRRKRSKTVSQTLDNEDTLYFCNITLGTPEQQLRLAIDTGSSDLWCNAANSLLCRHRNLCSASGAYDANSSSTYNFLSSDFNISYVDGTGATGDYVTDTITIGGTTLKNFQFGVGYTSTSAEGVLGIGYPSNEAQIVVNGDAAYANLPKAMEDGGFINSNAYSLWLNDVEANTGTILFGGVDTEQYHDQLQTLPIQRVDGEYSEFIIALTGLSRTSGSSSSYTYGPLPIAVSLDSGSSLSYLPDSLVNSIYDDLQVSYDTSTGTPYVPCSMMDSDVNLTFTFSSPSIPVSMNELVLGSSSWHSEACVFGIAPAGDSTAVLGDTFLRSAYVVYDLANNEISLAKTNFNATTHNILEIGSGSGAVPNATPVSNPVTTVAVGGGGARIGGPSETGSFTGTPKSAAAAIKPPKFFERLIIGIAGVELLLIFCT</sequence>
<dbReference type="EMBL" id="NPHW01004464">
    <property type="protein sequence ID" value="OXV07882.1"/>
    <property type="molecule type" value="Genomic_DNA"/>
</dbReference>
<dbReference type="CDD" id="cd05474">
    <property type="entry name" value="SAP_like"/>
    <property type="match status" value="1"/>
</dbReference>
<dbReference type="GO" id="GO:0005886">
    <property type="term" value="C:plasma membrane"/>
    <property type="evidence" value="ECO:0007669"/>
    <property type="project" value="UniProtKB-SubCell"/>
</dbReference>
<name>A0A232LUT6_9EURO</name>
<dbReference type="AlphaFoldDB" id="A0A232LUT6"/>
<evidence type="ECO:0000259" key="14">
    <source>
        <dbReference type="PROSITE" id="PS51767"/>
    </source>
</evidence>
<evidence type="ECO:0000256" key="2">
    <source>
        <dbReference type="ARBA" id="ARBA00007447"/>
    </source>
</evidence>
<dbReference type="PRINTS" id="PR00792">
    <property type="entry name" value="PEPSIN"/>
</dbReference>
<reference evidence="15 16" key="1">
    <citation type="journal article" date="2015" name="Environ. Microbiol.">
        <title>Metagenome sequence of Elaphomyces granulatus from sporocarp tissue reveals Ascomycota ectomycorrhizal fingerprints of genome expansion and a Proteobacteria-rich microbiome.</title>
        <authorList>
            <person name="Quandt C.A."/>
            <person name="Kohler A."/>
            <person name="Hesse C.N."/>
            <person name="Sharpton T.J."/>
            <person name="Martin F."/>
            <person name="Spatafora J.W."/>
        </authorList>
    </citation>
    <scope>NUCLEOTIDE SEQUENCE [LARGE SCALE GENOMIC DNA]</scope>
    <source>
        <strain evidence="15 16">OSC145934</strain>
    </source>
</reference>
<evidence type="ECO:0000313" key="16">
    <source>
        <dbReference type="Proteomes" id="UP000243515"/>
    </source>
</evidence>
<dbReference type="InterPro" id="IPR001461">
    <property type="entry name" value="Aspartic_peptidase_A1"/>
</dbReference>
<evidence type="ECO:0000256" key="10">
    <source>
        <dbReference type="ARBA" id="ARBA00068059"/>
    </source>
</evidence>
<protein>
    <recommendedName>
        <fullName evidence="10">Probable aspartic-type endopeptidase OPSB</fullName>
    </recommendedName>
    <alternativeName>
        <fullName evidence="9">Probable aspartic-type endopeptidase opsB</fullName>
    </alternativeName>
</protein>
<proteinExistence type="inferred from homology"/>
<comment type="similarity">
    <text evidence="2">Belongs to the peptidase A1 family.</text>
</comment>
<evidence type="ECO:0000256" key="4">
    <source>
        <dbReference type="ARBA" id="ARBA00022670"/>
    </source>
</evidence>
<dbReference type="PANTHER" id="PTHR47966">
    <property type="entry name" value="BETA-SITE APP-CLEAVING ENZYME, ISOFORM A-RELATED"/>
    <property type="match status" value="1"/>
</dbReference>
<evidence type="ECO:0000256" key="13">
    <source>
        <dbReference type="SAM" id="SignalP"/>
    </source>
</evidence>
<dbReference type="InterPro" id="IPR033121">
    <property type="entry name" value="PEPTIDASE_A1"/>
</dbReference>
<keyword evidence="3" id="KW-0325">Glycoprotein</keyword>
<keyword evidence="12" id="KW-1015">Disulfide bond</keyword>
<evidence type="ECO:0000256" key="11">
    <source>
        <dbReference type="PIRSR" id="PIRSR601461-1"/>
    </source>
</evidence>
<feature type="signal peptide" evidence="13">
    <location>
        <begin position="1"/>
        <end position="18"/>
    </location>
</feature>
<keyword evidence="7" id="KW-0378">Hydrolase</keyword>
<keyword evidence="5 13" id="KW-0732">Signal</keyword>
<feature type="active site" evidence="11">
    <location>
        <position position="281"/>
    </location>
</feature>
<feature type="active site" evidence="11">
    <location>
        <position position="85"/>
    </location>
</feature>
<dbReference type="Proteomes" id="UP000243515">
    <property type="component" value="Unassembled WGS sequence"/>
</dbReference>
<dbReference type="InterPro" id="IPR021109">
    <property type="entry name" value="Peptidase_aspartic_dom_sf"/>
</dbReference>
<keyword evidence="8" id="KW-0449">Lipoprotein</keyword>
<evidence type="ECO:0000256" key="1">
    <source>
        <dbReference type="ARBA" id="ARBA00004609"/>
    </source>
</evidence>
<dbReference type="PANTHER" id="PTHR47966:SF65">
    <property type="entry name" value="ASPARTIC-TYPE ENDOPEPTIDASE"/>
    <property type="match status" value="1"/>
</dbReference>
<accession>A0A232LUT6</accession>
<dbReference type="GO" id="GO:0006508">
    <property type="term" value="P:proteolysis"/>
    <property type="evidence" value="ECO:0007669"/>
    <property type="project" value="UniProtKB-KW"/>
</dbReference>
<comment type="caution">
    <text evidence="15">The sequence shown here is derived from an EMBL/GenBank/DDBJ whole genome shotgun (WGS) entry which is preliminary data.</text>
</comment>
<keyword evidence="3" id="KW-0472">Membrane</keyword>
<keyword evidence="6" id="KW-0064">Aspartyl protease</keyword>
<keyword evidence="3" id="KW-0336">GPI-anchor</keyword>
<dbReference type="GO" id="GO:0098552">
    <property type="term" value="C:side of membrane"/>
    <property type="evidence" value="ECO:0007669"/>
    <property type="project" value="UniProtKB-KW"/>
</dbReference>
<evidence type="ECO:0000313" key="15">
    <source>
        <dbReference type="EMBL" id="OXV07882.1"/>
    </source>
</evidence>